<dbReference type="AlphaFoldDB" id="A0A644U7Y2"/>
<accession>A0A644U7Y2</accession>
<evidence type="ECO:0000313" key="7">
    <source>
        <dbReference type="EMBL" id="MPL75066.1"/>
    </source>
</evidence>
<dbReference type="CDD" id="cd08071">
    <property type="entry name" value="MPN_DUF2466"/>
    <property type="match status" value="1"/>
</dbReference>
<dbReference type="PROSITE" id="PS50249">
    <property type="entry name" value="MPN"/>
    <property type="match status" value="1"/>
</dbReference>
<sequence>MVCKEMALIKRQSDEKLLGQVITCKTAKQILLEYGNLYQLIMHLSPERLLTLPGINDKIVQKLLCLKQLLERIDENRKQTLTAIRQPQDVYLYAQEMQDLQQEEFCLLLLNTKNRIIGEKRIFRGSVNASLVSPREIFYAAIQTMASQVIVIHNHPSGEPTPSEEDRAVTKKLQEAGMLLNIPVVDHVIIGRHGYYSFKEADCI</sequence>
<keyword evidence="4" id="KW-0862">Zinc</keyword>
<keyword evidence="1" id="KW-0645">Protease</keyword>
<evidence type="ECO:0000256" key="3">
    <source>
        <dbReference type="ARBA" id="ARBA00022801"/>
    </source>
</evidence>
<evidence type="ECO:0000256" key="1">
    <source>
        <dbReference type="ARBA" id="ARBA00022670"/>
    </source>
</evidence>
<name>A0A644U7Y2_9ZZZZ</name>
<dbReference type="EMBL" id="VSSQ01000085">
    <property type="protein sequence ID" value="MPL75066.1"/>
    <property type="molecule type" value="Genomic_DNA"/>
</dbReference>
<evidence type="ECO:0000256" key="4">
    <source>
        <dbReference type="ARBA" id="ARBA00022833"/>
    </source>
</evidence>
<dbReference type="NCBIfam" id="TIGR00608">
    <property type="entry name" value="radc"/>
    <property type="match status" value="1"/>
</dbReference>
<evidence type="ECO:0000256" key="5">
    <source>
        <dbReference type="ARBA" id="ARBA00023049"/>
    </source>
</evidence>
<dbReference type="InterPro" id="IPR001405">
    <property type="entry name" value="UPF0758"/>
</dbReference>
<keyword evidence="3" id="KW-0378">Hydrolase</keyword>
<dbReference type="NCBIfam" id="NF000642">
    <property type="entry name" value="PRK00024.1"/>
    <property type="match status" value="1"/>
</dbReference>
<evidence type="ECO:0000256" key="2">
    <source>
        <dbReference type="ARBA" id="ARBA00022723"/>
    </source>
</evidence>
<dbReference type="InterPro" id="IPR037518">
    <property type="entry name" value="MPN"/>
</dbReference>
<dbReference type="GO" id="GO:0008237">
    <property type="term" value="F:metallopeptidase activity"/>
    <property type="evidence" value="ECO:0007669"/>
    <property type="project" value="UniProtKB-KW"/>
</dbReference>
<dbReference type="PANTHER" id="PTHR30471">
    <property type="entry name" value="DNA REPAIR PROTEIN RADC"/>
    <property type="match status" value="1"/>
</dbReference>
<organism evidence="7">
    <name type="scientific">bioreactor metagenome</name>
    <dbReference type="NCBI Taxonomy" id="1076179"/>
    <lineage>
        <taxon>unclassified sequences</taxon>
        <taxon>metagenomes</taxon>
        <taxon>ecological metagenomes</taxon>
    </lineage>
</organism>
<keyword evidence="2" id="KW-0479">Metal-binding</keyword>
<comment type="caution">
    <text evidence="7">The sequence shown here is derived from an EMBL/GenBank/DDBJ whole genome shotgun (WGS) entry which is preliminary data.</text>
</comment>
<dbReference type="PROSITE" id="PS01302">
    <property type="entry name" value="UPF0758"/>
    <property type="match status" value="1"/>
</dbReference>
<proteinExistence type="predicted"/>
<feature type="domain" description="MPN" evidence="6">
    <location>
        <begin position="83"/>
        <end position="204"/>
    </location>
</feature>
<dbReference type="GO" id="GO:0006508">
    <property type="term" value="P:proteolysis"/>
    <property type="evidence" value="ECO:0007669"/>
    <property type="project" value="UniProtKB-KW"/>
</dbReference>
<dbReference type="Pfam" id="PF04002">
    <property type="entry name" value="RadC"/>
    <property type="match status" value="1"/>
</dbReference>
<dbReference type="InterPro" id="IPR025657">
    <property type="entry name" value="RadC_JAB"/>
</dbReference>
<evidence type="ECO:0000259" key="6">
    <source>
        <dbReference type="PROSITE" id="PS50249"/>
    </source>
</evidence>
<dbReference type="GO" id="GO:0046872">
    <property type="term" value="F:metal ion binding"/>
    <property type="evidence" value="ECO:0007669"/>
    <property type="project" value="UniProtKB-KW"/>
</dbReference>
<dbReference type="PANTHER" id="PTHR30471:SF3">
    <property type="entry name" value="UPF0758 PROTEIN YEES-RELATED"/>
    <property type="match status" value="1"/>
</dbReference>
<gene>
    <name evidence="7" type="ORF">SDC9_20887</name>
</gene>
<protein>
    <recommendedName>
        <fullName evidence="6">MPN domain-containing protein</fullName>
    </recommendedName>
</protein>
<dbReference type="SUPFAM" id="SSF102712">
    <property type="entry name" value="JAB1/MPN domain"/>
    <property type="match status" value="1"/>
</dbReference>
<dbReference type="InterPro" id="IPR020891">
    <property type="entry name" value="UPF0758_CS"/>
</dbReference>
<keyword evidence="5" id="KW-0482">Metalloprotease</keyword>
<dbReference type="Gene3D" id="3.40.140.10">
    <property type="entry name" value="Cytidine Deaminase, domain 2"/>
    <property type="match status" value="1"/>
</dbReference>
<reference evidence="7" key="1">
    <citation type="submission" date="2019-08" db="EMBL/GenBank/DDBJ databases">
        <authorList>
            <person name="Kucharzyk K."/>
            <person name="Murdoch R.W."/>
            <person name="Higgins S."/>
            <person name="Loffler F."/>
        </authorList>
    </citation>
    <scope>NUCLEOTIDE SEQUENCE</scope>
</reference>